<dbReference type="PANTHER" id="PTHR45138:SF9">
    <property type="entry name" value="DIGUANYLATE CYCLASE DGCM-RELATED"/>
    <property type="match status" value="1"/>
</dbReference>
<dbReference type="SUPFAM" id="SSF48452">
    <property type="entry name" value="TPR-like"/>
    <property type="match status" value="1"/>
</dbReference>
<dbReference type="InterPro" id="IPR043128">
    <property type="entry name" value="Rev_trsase/Diguanyl_cyclase"/>
</dbReference>
<comment type="catalytic activity">
    <reaction evidence="2">
        <text>2 GTP = 3',3'-c-di-GMP + 2 diphosphate</text>
        <dbReference type="Rhea" id="RHEA:24898"/>
        <dbReference type="ChEBI" id="CHEBI:33019"/>
        <dbReference type="ChEBI" id="CHEBI:37565"/>
        <dbReference type="ChEBI" id="CHEBI:58805"/>
        <dbReference type="EC" id="2.7.7.65"/>
    </reaction>
</comment>
<evidence type="ECO:0000259" key="3">
    <source>
        <dbReference type="PROSITE" id="PS50887"/>
    </source>
</evidence>
<dbReference type="GO" id="GO:0052621">
    <property type="term" value="F:diguanylate cyclase activity"/>
    <property type="evidence" value="ECO:0007669"/>
    <property type="project" value="UniProtKB-EC"/>
</dbReference>
<dbReference type="PROSITE" id="PS50887">
    <property type="entry name" value="GGDEF"/>
    <property type="match status" value="1"/>
</dbReference>
<dbReference type="InterPro" id="IPR029787">
    <property type="entry name" value="Nucleotide_cyclase"/>
</dbReference>
<gene>
    <name evidence="4" type="ORF">RM573_08550</name>
</gene>
<name>A0ABU3A3E9_9GAMM</name>
<accession>A0ABU3A3E9</accession>
<comment type="caution">
    <text evidence="4">The sequence shown here is derived from an EMBL/GenBank/DDBJ whole genome shotgun (WGS) entry which is preliminary data.</text>
</comment>
<sequence>MINVTSLKLIGFLLLIVMFTLSAEEQLNNAPLLSDTKPAVQSSLLNNDEPLPVNARILSLLELSEKSPGQAEQLLPKVDDISHSFNAAEKYLMLIIRANIIRESHEQHKAINWLKKALSLEDKIATMQLIQPQFNQIHTKLANCYAQIGQYELAYQQKNNYLDKYRDYRKFLREQRLAKLNAKYDTDLKVKANELLKTEHELQHLQLKETEKEVAIQQRNIGILLITAIIFIALLIRQLKINTALKQLTERDNLTQLLNRQSCFEQGELLSEAALKYQHDLSVILLDIDFFERINQAYGCVIGDELINAISQLGKESIRPRDIFARIAGEEFAVILPQTNHEQAKAIAERFREKVQQYRYTYQEESLQITISIGVASLSQTEQNFDALVNAADEALMAAKNTGRNQVCSYIKQD</sequence>
<dbReference type="InterPro" id="IPR011990">
    <property type="entry name" value="TPR-like_helical_dom_sf"/>
</dbReference>
<evidence type="ECO:0000313" key="5">
    <source>
        <dbReference type="Proteomes" id="UP001266357"/>
    </source>
</evidence>
<evidence type="ECO:0000256" key="2">
    <source>
        <dbReference type="ARBA" id="ARBA00034247"/>
    </source>
</evidence>
<keyword evidence="5" id="KW-1185">Reference proteome</keyword>
<dbReference type="InterPro" id="IPR000160">
    <property type="entry name" value="GGDEF_dom"/>
</dbReference>
<dbReference type="Proteomes" id="UP001266357">
    <property type="component" value="Unassembled WGS sequence"/>
</dbReference>
<dbReference type="InterPro" id="IPR050469">
    <property type="entry name" value="Diguanylate_Cyclase"/>
</dbReference>
<keyword evidence="4" id="KW-0808">Transferase</keyword>
<dbReference type="SUPFAM" id="SSF55073">
    <property type="entry name" value="Nucleotide cyclase"/>
    <property type="match status" value="1"/>
</dbReference>
<dbReference type="RefSeq" id="WP_311580186.1">
    <property type="nucleotide sequence ID" value="NZ_JAVRIF010000003.1"/>
</dbReference>
<reference evidence="4 5" key="1">
    <citation type="submission" date="2023-09" db="EMBL/GenBank/DDBJ databases">
        <authorList>
            <person name="Rey-Velasco X."/>
        </authorList>
    </citation>
    <scope>NUCLEOTIDE SEQUENCE [LARGE SCALE GENOMIC DNA]</scope>
    <source>
        <strain evidence="4 5">W431</strain>
    </source>
</reference>
<dbReference type="EMBL" id="JAVRIF010000003">
    <property type="protein sequence ID" value="MDT0603643.1"/>
    <property type="molecule type" value="Genomic_DNA"/>
</dbReference>
<protein>
    <recommendedName>
        <fullName evidence="1">diguanylate cyclase</fullName>
        <ecNumber evidence="1">2.7.7.65</ecNumber>
    </recommendedName>
</protein>
<keyword evidence="4" id="KW-0548">Nucleotidyltransferase</keyword>
<dbReference type="PANTHER" id="PTHR45138">
    <property type="entry name" value="REGULATORY COMPONENTS OF SENSORY TRANSDUCTION SYSTEM"/>
    <property type="match status" value="1"/>
</dbReference>
<evidence type="ECO:0000313" key="4">
    <source>
        <dbReference type="EMBL" id="MDT0603643.1"/>
    </source>
</evidence>
<dbReference type="EC" id="2.7.7.65" evidence="1"/>
<organism evidence="4 5">
    <name type="scientific">Thalassotalea castellviae</name>
    <dbReference type="NCBI Taxonomy" id="3075612"/>
    <lineage>
        <taxon>Bacteria</taxon>
        <taxon>Pseudomonadati</taxon>
        <taxon>Pseudomonadota</taxon>
        <taxon>Gammaproteobacteria</taxon>
        <taxon>Alteromonadales</taxon>
        <taxon>Colwelliaceae</taxon>
        <taxon>Thalassotalea</taxon>
    </lineage>
</organism>
<dbReference type="Gene3D" id="3.30.70.270">
    <property type="match status" value="1"/>
</dbReference>
<dbReference type="Pfam" id="PF00990">
    <property type="entry name" value="GGDEF"/>
    <property type="match status" value="1"/>
</dbReference>
<dbReference type="SMART" id="SM00267">
    <property type="entry name" value="GGDEF"/>
    <property type="match status" value="1"/>
</dbReference>
<feature type="domain" description="GGDEF" evidence="3">
    <location>
        <begin position="279"/>
        <end position="412"/>
    </location>
</feature>
<proteinExistence type="predicted"/>
<evidence type="ECO:0000256" key="1">
    <source>
        <dbReference type="ARBA" id="ARBA00012528"/>
    </source>
</evidence>
<dbReference type="CDD" id="cd01949">
    <property type="entry name" value="GGDEF"/>
    <property type="match status" value="1"/>
</dbReference>
<dbReference type="NCBIfam" id="TIGR00254">
    <property type="entry name" value="GGDEF"/>
    <property type="match status" value="1"/>
</dbReference>